<dbReference type="GO" id="GO:0004803">
    <property type="term" value="F:transposase activity"/>
    <property type="evidence" value="ECO:0007669"/>
    <property type="project" value="InterPro"/>
</dbReference>
<dbReference type="InterPro" id="IPR010921">
    <property type="entry name" value="Trp_repressor/repl_initiator"/>
</dbReference>
<dbReference type="InterPro" id="IPR036515">
    <property type="entry name" value="Transposase_17_sf"/>
</dbReference>
<protein>
    <submittedName>
        <fullName evidence="2">Transposase</fullName>
    </submittedName>
</protein>
<dbReference type="InterPro" id="IPR002686">
    <property type="entry name" value="Transposase_17"/>
</dbReference>
<evidence type="ECO:0000259" key="1">
    <source>
        <dbReference type="SMART" id="SM01321"/>
    </source>
</evidence>
<dbReference type="SMART" id="SM01321">
    <property type="entry name" value="Y1_Tnp"/>
    <property type="match status" value="1"/>
</dbReference>
<dbReference type="Gene3D" id="3.30.70.1290">
    <property type="entry name" value="Transposase IS200-like"/>
    <property type="match status" value="1"/>
</dbReference>
<evidence type="ECO:0000313" key="3">
    <source>
        <dbReference type="Proteomes" id="UP001164733"/>
    </source>
</evidence>
<dbReference type="SUPFAM" id="SSF143422">
    <property type="entry name" value="Transposase IS200-like"/>
    <property type="match status" value="1"/>
</dbReference>
<accession>A0AA47I7D5</accession>
<dbReference type="GO" id="GO:0043565">
    <property type="term" value="F:sequence-specific DNA binding"/>
    <property type="evidence" value="ECO:0007669"/>
    <property type="project" value="InterPro"/>
</dbReference>
<gene>
    <name evidence="2" type="ORF">LL038_22990</name>
</gene>
<dbReference type="PANTHER" id="PTHR34322">
    <property type="entry name" value="TRANSPOSASE, Y1_TNP DOMAIN-CONTAINING"/>
    <property type="match status" value="1"/>
</dbReference>
<dbReference type="RefSeq" id="WP_268055941.1">
    <property type="nucleotide sequence ID" value="NZ_CP086239.1"/>
</dbReference>
<dbReference type="GO" id="GO:0006313">
    <property type="term" value="P:DNA transposition"/>
    <property type="evidence" value="ECO:0007669"/>
    <property type="project" value="InterPro"/>
</dbReference>
<organism evidence="2 3">
    <name type="scientific">Clostridium estertheticum</name>
    <dbReference type="NCBI Taxonomy" id="238834"/>
    <lineage>
        <taxon>Bacteria</taxon>
        <taxon>Bacillati</taxon>
        <taxon>Bacillota</taxon>
        <taxon>Clostridia</taxon>
        <taxon>Eubacteriales</taxon>
        <taxon>Clostridiaceae</taxon>
        <taxon>Clostridium</taxon>
    </lineage>
</organism>
<dbReference type="EMBL" id="CP086239">
    <property type="protein sequence ID" value="WAG60354.1"/>
    <property type="molecule type" value="Genomic_DNA"/>
</dbReference>
<dbReference type="Pfam" id="PF01797">
    <property type="entry name" value="Y1_Tnp"/>
    <property type="match status" value="1"/>
</dbReference>
<dbReference type="AlphaFoldDB" id="A0AA47I7D5"/>
<feature type="domain" description="Transposase IS200-like" evidence="1">
    <location>
        <begin position="9"/>
        <end position="123"/>
    </location>
</feature>
<proteinExistence type="predicted"/>
<name>A0AA47I7D5_9CLOT</name>
<sequence>MPRTARVKTDESIFHIMCKSISEVTLFKDDEDKKRYLLLIKKYKTLHNFKLYGYCLMDNHAHLMIDANGCDISKIMHGINFSYAMYFNRKYKREGHLFKDRFKSKIVNNDKYLRTLSLYIHNNPTAIVEYKDSPEKYLFSSLSIFLGKTPDSFNLVDNVFVMSLFGNTLKSARKNYYDLLFRCNEEKLEQELEFENEETDYNSERTILIRNFKSEDILEFISSKMNISKIHLNTKYSRKFVHAKALAVVLMRSLCNFKTKDISNTLGNITQARISRLSTIGIDLIGTEEKYENIINDFIKCYA</sequence>
<evidence type="ECO:0000313" key="2">
    <source>
        <dbReference type="EMBL" id="WAG60354.1"/>
    </source>
</evidence>
<dbReference type="Proteomes" id="UP001164733">
    <property type="component" value="Chromosome"/>
</dbReference>
<reference evidence="2" key="1">
    <citation type="submission" date="2021-11" db="EMBL/GenBank/DDBJ databases">
        <title>Clostridia strains as spoilage organisms.</title>
        <authorList>
            <person name="Wambui J."/>
            <person name="Stevens M.J.A."/>
            <person name="Stephan R."/>
        </authorList>
    </citation>
    <scope>NUCLEOTIDE SEQUENCE</scope>
    <source>
        <strain evidence="2">CF009</strain>
    </source>
</reference>
<dbReference type="PANTHER" id="PTHR34322:SF2">
    <property type="entry name" value="TRANSPOSASE IS200-LIKE DOMAIN-CONTAINING PROTEIN"/>
    <property type="match status" value="1"/>
</dbReference>
<dbReference type="SUPFAM" id="SSF48295">
    <property type="entry name" value="TrpR-like"/>
    <property type="match status" value="1"/>
</dbReference>